<dbReference type="Proteomes" id="UP000177324">
    <property type="component" value="Unassembled WGS sequence"/>
</dbReference>
<feature type="domain" description="Protein kinase" evidence="1">
    <location>
        <begin position="228"/>
        <end position="542"/>
    </location>
</feature>
<gene>
    <name evidence="2" type="ORF">A2784_01555</name>
</gene>
<dbReference type="Gene3D" id="1.10.510.10">
    <property type="entry name" value="Transferase(Phosphotransferase) domain 1"/>
    <property type="match status" value="1"/>
</dbReference>
<name>A0A1G1VK37_9BACT</name>
<comment type="caution">
    <text evidence="2">The sequence shown here is derived from an EMBL/GenBank/DDBJ whole genome shotgun (WGS) entry which is preliminary data.</text>
</comment>
<dbReference type="GO" id="GO:0005524">
    <property type="term" value="F:ATP binding"/>
    <property type="evidence" value="ECO:0007669"/>
    <property type="project" value="InterPro"/>
</dbReference>
<dbReference type="AlphaFoldDB" id="A0A1G1VK37"/>
<dbReference type="SUPFAM" id="SSF56112">
    <property type="entry name" value="Protein kinase-like (PK-like)"/>
    <property type="match status" value="1"/>
</dbReference>
<evidence type="ECO:0000259" key="1">
    <source>
        <dbReference type="PROSITE" id="PS50011"/>
    </source>
</evidence>
<dbReference type="PROSITE" id="PS50011">
    <property type="entry name" value="PROTEIN_KINASE_DOM"/>
    <property type="match status" value="1"/>
</dbReference>
<sequence length="691" mass="79123">MANEPSLGIQVESNEAEVLRTERRVLKLFGKYQPEMLERKGFERDTRAIFRASESDADLRREFNDVLDEFEEMDNPGGRMEQLLPRLVFLEVRKRLGATRLGGLDRWSLYDEARCILSEESLMALVGGDESWTELADRVMTYKKQGPFYFSITDAEIIETIKNSPLVTKAKGEREGQSYKEKYEASVALRRKEIQRIDALPVEEILSGPETSEGEFTGQYLSGERGTYKVGRLIGEGHEAGVYEVTTETFTGEKPETPLVIKISISDRDEQGRQNLDINFRQAIETLRVHKDDPVSILARYVDSSDINDDRARRMFLVMEGVRGLKLDRLLDRSKCLSEKAALELLDPFLDFVIEEEGQGRTLRDFKTEDLVFVMEPKKTATESVGASELRLRLLDYGWGSEAKQFESDRQRAMRRFMVFFYRMTSGLPIDVDSSNKFDPEFLRIWIGSEEFQSLSWGAKLIMLKSQGIIDGGYESFDQMAADLLLLSRVIGEQKPVVPESRKWEVVSSEAIMEGINASVVDSEEVTKRLNDVVQEGVKKWLETNGKGEIGGDAKEKRRVDNWRTWVGFSPTLSLNLHNYLSNSLDSPEFGLPMVTAYLKYYPDDQEVRYLQQILTYLKVLRESGLYDRDNVLRESLRKFTNSLIHFNDGTKKYELVREVNLKQGVGTLKGLVDPILSLALKERHLKRVVT</sequence>
<evidence type="ECO:0000313" key="2">
    <source>
        <dbReference type="EMBL" id="OGY15789.1"/>
    </source>
</evidence>
<dbReference type="GO" id="GO:0004672">
    <property type="term" value="F:protein kinase activity"/>
    <property type="evidence" value="ECO:0007669"/>
    <property type="project" value="InterPro"/>
</dbReference>
<proteinExistence type="predicted"/>
<dbReference type="InterPro" id="IPR000719">
    <property type="entry name" value="Prot_kinase_dom"/>
</dbReference>
<organism evidence="2 3">
    <name type="scientific">Candidatus Chisholmbacteria bacterium RIFCSPHIGHO2_01_FULL_48_12</name>
    <dbReference type="NCBI Taxonomy" id="1797589"/>
    <lineage>
        <taxon>Bacteria</taxon>
        <taxon>Candidatus Chisholmiibacteriota</taxon>
    </lineage>
</organism>
<accession>A0A1G1VK37</accession>
<evidence type="ECO:0000313" key="3">
    <source>
        <dbReference type="Proteomes" id="UP000177324"/>
    </source>
</evidence>
<dbReference type="InterPro" id="IPR011009">
    <property type="entry name" value="Kinase-like_dom_sf"/>
</dbReference>
<dbReference type="EMBL" id="MHCH01000060">
    <property type="protein sequence ID" value="OGY15789.1"/>
    <property type="molecule type" value="Genomic_DNA"/>
</dbReference>
<dbReference type="STRING" id="1797589.A2784_01555"/>
<reference evidence="2 3" key="1">
    <citation type="journal article" date="2016" name="Nat. Commun.">
        <title>Thousands of microbial genomes shed light on interconnected biogeochemical processes in an aquifer system.</title>
        <authorList>
            <person name="Anantharaman K."/>
            <person name="Brown C.T."/>
            <person name="Hug L.A."/>
            <person name="Sharon I."/>
            <person name="Castelle C.J."/>
            <person name="Probst A.J."/>
            <person name="Thomas B.C."/>
            <person name="Singh A."/>
            <person name="Wilkins M.J."/>
            <person name="Karaoz U."/>
            <person name="Brodie E.L."/>
            <person name="Williams K.H."/>
            <person name="Hubbard S.S."/>
            <person name="Banfield J.F."/>
        </authorList>
    </citation>
    <scope>NUCLEOTIDE SEQUENCE [LARGE SCALE GENOMIC DNA]</scope>
</reference>
<protein>
    <recommendedName>
        <fullName evidence="1">Protein kinase domain-containing protein</fullName>
    </recommendedName>
</protein>